<organism evidence="3 4">
    <name type="scientific">Kwoniella shandongensis</name>
    <dbReference type="NCBI Taxonomy" id="1734106"/>
    <lineage>
        <taxon>Eukaryota</taxon>
        <taxon>Fungi</taxon>
        <taxon>Dikarya</taxon>
        <taxon>Basidiomycota</taxon>
        <taxon>Agaricomycotina</taxon>
        <taxon>Tremellomycetes</taxon>
        <taxon>Tremellales</taxon>
        <taxon>Cryptococcaceae</taxon>
        <taxon>Kwoniella</taxon>
    </lineage>
</organism>
<keyword evidence="2" id="KW-0812">Transmembrane</keyword>
<reference evidence="3" key="2">
    <citation type="submission" date="2024-01" db="EMBL/GenBank/DDBJ databases">
        <title>Comparative genomics of Cryptococcus and Kwoniella reveals pathogenesis evolution and contrasting modes of karyotype evolution via chromosome fusion or intercentromeric recombination.</title>
        <authorList>
            <person name="Coelho M.A."/>
            <person name="David-Palma M."/>
            <person name="Shea T."/>
            <person name="Bowers K."/>
            <person name="McGinley-Smith S."/>
            <person name="Mohammad A.W."/>
            <person name="Gnirke A."/>
            <person name="Yurkov A.M."/>
            <person name="Nowrousian M."/>
            <person name="Sun S."/>
            <person name="Cuomo C.A."/>
            <person name="Heitman J."/>
        </authorList>
    </citation>
    <scope>NUCLEOTIDE SEQUENCE</scope>
    <source>
        <strain evidence="3">CBS 12478</strain>
    </source>
</reference>
<evidence type="ECO:0000313" key="4">
    <source>
        <dbReference type="Proteomes" id="UP000322225"/>
    </source>
</evidence>
<dbReference type="Pfam" id="PF08636">
    <property type="entry name" value="Pkr1"/>
    <property type="match status" value="1"/>
</dbReference>
<dbReference type="AlphaFoldDB" id="A0A5M6BRF2"/>
<dbReference type="EMBL" id="CP144058">
    <property type="protein sequence ID" value="WWD20372.1"/>
    <property type="molecule type" value="Genomic_DNA"/>
</dbReference>
<evidence type="ECO:0000313" key="3">
    <source>
        <dbReference type="EMBL" id="WWD20372.1"/>
    </source>
</evidence>
<dbReference type="RefSeq" id="XP_031858404.1">
    <property type="nucleotide sequence ID" value="XM_032007290.1"/>
</dbReference>
<feature type="region of interest" description="Disordered" evidence="1">
    <location>
        <begin position="97"/>
        <end position="134"/>
    </location>
</feature>
<keyword evidence="4" id="KW-1185">Reference proteome</keyword>
<feature type="transmembrane region" description="Helical" evidence="2">
    <location>
        <begin position="41"/>
        <end position="63"/>
    </location>
</feature>
<protein>
    <submittedName>
        <fullName evidence="3">Uncharacterized protein</fullName>
    </submittedName>
</protein>
<keyword evidence="2" id="KW-0472">Membrane</keyword>
<keyword evidence="2" id="KW-1133">Transmembrane helix</keyword>
<evidence type="ECO:0000256" key="1">
    <source>
        <dbReference type="SAM" id="MobiDB-lite"/>
    </source>
</evidence>
<dbReference type="KEGG" id="ksn:43591458"/>
<name>A0A5M6BRF2_9TREE</name>
<gene>
    <name evidence="3" type="ORF">CI109_104848</name>
</gene>
<feature type="compositionally biased region" description="Low complexity" evidence="1">
    <location>
        <begin position="112"/>
        <end position="122"/>
    </location>
</feature>
<dbReference type="PANTHER" id="PTHR28251">
    <property type="entry name" value="V-TYPE ATPASE ASSEMBLY FACTOR PKR1"/>
    <property type="match status" value="1"/>
</dbReference>
<sequence>MVTKPSPTPSEGDETSVVTNEEPGFFGLLVKSVFEPGVNPAVVLAMNLCFFLLVLTLFALAFLTGWNKHVLLLFGVTICLWASMVWFVMEITKVQTRPDNMPPTFDLDADDTTGTSTNTNGSQTIPTQESKKDQ</sequence>
<dbReference type="GO" id="GO:0070072">
    <property type="term" value="P:vacuolar proton-transporting V-type ATPase complex assembly"/>
    <property type="evidence" value="ECO:0007669"/>
    <property type="project" value="InterPro"/>
</dbReference>
<proteinExistence type="predicted"/>
<dbReference type="GO" id="GO:0005789">
    <property type="term" value="C:endoplasmic reticulum membrane"/>
    <property type="evidence" value="ECO:0007669"/>
    <property type="project" value="TreeGrafter"/>
</dbReference>
<dbReference type="PANTHER" id="PTHR28251:SF1">
    <property type="entry name" value="V-TYPE ATPASE ASSEMBLY FACTOR PKR1"/>
    <property type="match status" value="1"/>
</dbReference>
<accession>A0A5M6BRF2</accession>
<dbReference type="OrthoDB" id="2564033at2759"/>
<dbReference type="InterPro" id="IPR013945">
    <property type="entry name" value="Pkr1"/>
</dbReference>
<reference evidence="3" key="1">
    <citation type="submission" date="2017-08" db="EMBL/GenBank/DDBJ databases">
        <authorList>
            <person name="Cuomo C."/>
            <person name="Billmyre B."/>
            <person name="Heitman J."/>
        </authorList>
    </citation>
    <scope>NUCLEOTIDE SEQUENCE</scope>
    <source>
        <strain evidence="3">CBS 12478</strain>
    </source>
</reference>
<feature type="transmembrane region" description="Helical" evidence="2">
    <location>
        <begin position="70"/>
        <end position="89"/>
    </location>
</feature>
<evidence type="ECO:0000256" key="2">
    <source>
        <dbReference type="SAM" id="Phobius"/>
    </source>
</evidence>
<dbReference type="Proteomes" id="UP000322225">
    <property type="component" value="Chromosome 8"/>
</dbReference>
<dbReference type="GeneID" id="43591458"/>